<organism evidence="3 4">
    <name type="scientific">Mucilaginibacter ginsenosidivorax</name>
    <dbReference type="NCBI Taxonomy" id="862126"/>
    <lineage>
        <taxon>Bacteria</taxon>
        <taxon>Pseudomonadati</taxon>
        <taxon>Bacteroidota</taxon>
        <taxon>Sphingobacteriia</taxon>
        <taxon>Sphingobacteriales</taxon>
        <taxon>Sphingobacteriaceae</taxon>
        <taxon>Mucilaginibacter</taxon>
    </lineage>
</organism>
<accession>A0A5B8W368</accession>
<sequence length="370" mass="40481">MDRAIIEKDQRQREKILPVLYFCSSFFGLGLISALIWAHNVQAAMTAVEWIIACTISGGFIGFLFGIPKVVQSAGTPAGAENYRQQVNTNLSDISDWLTKIIVGLGLVKLTKIPPYLKGIAQAFATGLNEAGKTEAPTAMAFAYGLVIGYFVVGFLFGYLVTRLYLAAEFREVDKAATLTELKNQIDTAQAKIENVEAGQSMLTQSLIQNAPAAVAEDKQANLDNLKAQADAYLSIQSGDYGARVRMKNASAGNMAAYALTNKITKDEILELNATSFNQGLIVALATLIITKPEPGDLDRLLQYADQVTWKHVEYRVLNAISQLMAQKLVKDADKSRINKLLDNYRKNADSSILDRIKILGAQVADYSEK</sequence>
<keyword evidence="2" id="KW-0812">Transmembrane</keyword>
<evidence type="ECO:0000313" key="4">
    <source>
        <dbReference type="Proteomes" id="UP000321362"/>
    </source>
</evidence>
<proteinExistence type="predicted"/>
<feature type="transmembrane region" description="Helical" evidence="2">
    <location>
        <begin position="50"/>
        <end position="67"/>
    </location>
</feature>
<keyword evidence="2" id="KW-1133">Transmembrane helix</keyword>
<evidence type="ECO:0000256" key="1">
    <source>
        <dbReference type="SAM" id="Coils"/>
    </source>
</evidence>
<dbReference type="RefSeq" id="WP_147054892.1">
    <property type="nucleotide sequence ID" value="NZ_CP042437.1"/>
</dbReference>
<feature type="transmembrane region" description="Helical" evidence="2">
    <location>
        <begin position="16"/>
        <end position="38"/>
    </location>
</feature>
<keyword evidence="1" id="KW-0175">Coiled coil</keyword>
<evidence type="ECO:0000256" key="2">
    <source>
        <dbReference type="SAM" id="Phobius"/>
    </source>
</evidence>
<dbReference type="AlphaFoldDB" id="A0A5B8W368"/>
<feature type="coiled-coil region" evidence="1">
    <location>
        <begin position="179"/>
        <end position="236"/>
    </location>
</feature>
<dbReference type="EMBL" id="CP042437">
    <property type="protein sequence ID" value="QEC77316.1"/>
    <property type="molecule type" value="Genomic_DNA"/>
</dbReference>
<protein>
    <submittedName>
        <fullName evidence="3">Uncharacterized protein</fullName>
    </submittedName>
</protein>
<evidence type="ECO:0000313" key="3">
    <source>
        <dbReference type="EMBL" id="QEC77316.1"/>
    </source>
</evidence>
<keyword evidence="2" id="KW-0472">Membrane</keyword>
<name>A0A5B8W368_9SPHI</name>
<dbReference type="OrthoDB" id="1257168at2"/>
<reference evidence="3 4" key="1">
    <citation type="journal article" date="2013" name="J. Microbiol.">
        <title>Mucilaginibacter ginsenosidivorax sp. nov., with ginsenoside converting activity isolated from sediment.</title>
        <authorList>
            <person name="Kim J.K."/>
            <person name="Choi T.E."/>
            <person name="Liu Q.M."/>
            <person name="Park H.Y."/>
            <person name="Yi T.H."/>
            <person name="Yoon M.H."/>
            <person name="Kim S.C."/>
            <person name="Im W.T."/>
        </authorList>
    </citation>
    <scope>NUCLEOTIDE SEQUENCE [LARGE SCALE GENOMIC DNA]</scope>
    <source>
        <strain evidence="3 4">KHI28</strain>
    </source>
</reference>
<dbReference type="KEGG" id="mgk:FSB76_15695"/>
<dbReference type="Proteomes" id="UP000321362">
    <property type="component" value="Chromosome"/>
</dbReference>
<keyword evidence="4" id="KW-1185">Reference proteome</keyword>
<gene>
    <name evidence="3" type="ORF">FSB76_15695</name>
</gene>
<feature type="transmembrane region" description="Helical" evidence="2">
    <location>
        <begin position="141"/>
        <end position="161"/>
    </location>
</feature>